<dbReference type="Gene3D" id="1.20.1280.50">
    <property type="match status" value="1"/>
</dbReference>
<organism evidence="3 4">
    <name type="scientific">Lunasporangiospora selenospora</name>
    <dbReference type="NCBI Taxonomy" id="979761"/>
    <lineage>
        <taxon>Eukaryota</taxon>
        <taxon>Fungi</taxon>
        <taxon>Fungi incertae sedis</taxon>
        <taxon>Mucoromycota</taxon>
        <taxon>Mortierellomycotina</taxon>
        <taxon>Mortierellomycetes</taxon>
        <taxon>Mortierellales</taxon>
        <taxon>Mortierellaceae</taxon>
        <taxon>Lunasporangiospora</taxon>
    </lineage>
</organism>
<evidence type="ECO:0000313" key="4">
    <source>
        <dbReference type="Proteomes" id="UP000780801"/>
    </source>
</evidence>
<feature type="compositionally biased region" description="Low complexity" evidence="1">
    <location>
        <begin position="268"/>
        <end position="304"/>
    </location>
</feature>
<evidence type="ECO:0000256" key="1">
    <source>
        <dbReference type="SAM" id="MobiDB-lite"/>
    </source>
</evidence>
<feature type="region of interest" description="Disordered" evidence="1">
    <location>
        <begin position="259"/>
        <end position="324"/>
    </location>
</feature>
<dbReference type="Pfam" id="PF12937">
    <property type="entry name" value="F-box-like"/>
    <property type="match status" value="1"/>
</dbReference>
<accession>A0A9P6FZN6</accession>
<proteinExistence type="predicted"/>
<feature type="region of interest" description="Disordered" evidence="1">
    <location>
        <begin position="504"/>
        <end position="544"/>
    </location>
</feature>
<feature type="region of interest" description="Disordered" evidence="1">
    <location>
        <begin position="182"/>
        <end position="244"/>
    </location>
</feature>
<reference evidence="3" key="1">
    <citation type="journal article" date="2020" name="Fungal Divers.">
        <title>Resolving the Mortierellaceae phylogeny through synthesis of multi-gene phylogenetics and phylogenomics.</title>
        <authorList>
            <person name="Vandepol N."/>
            <person name="Liber J."/>
            <person name="Desiro A."/>
            <person name="Na H."/>
            <person name="Kennedy M."/>
            <person name="Barry K."/>
            <person name="Grigoriev I.V."/>
            <person name="Miller A.N."/>
            <person name="O'Donnell K."/>
            <person name="Stajich J.E."/>
            <person name="Bonito G."/>
        </authorList>
    </citation>
    <scope>NUCLEOTIDE SEQUENCE</scope>
    <source>
        <strain evidence="3">KOD1015</strain>
    </source>
</reference>
<dbReference type="Proteomes" id="UP000780801">
    <property type="component" value="Unassembled WGS sequence"/>
</dbReference>
<feature type="domain" description="F-box" evidence="2">
    <location>
        <begin position="29"/>
        <end position="77"/>
    </location>
</feature>
<dbReference type="CDD" id="cd09917">
    <property type="entry name" value="F-box_SF"/>
    <property type="match status" value="1"/>
</dbReference>
<feature type="compositionally biased region" description="Low complexity" evidence="1">
    <location>
        <begin position="182"/>
        <end position="215"/>
    </location>
</feature>
<feature type="compositionally biased region" description="Pro residues" evidence="1">
    <location>
        <begin position="532"/>
        <end position="543"/>
    </location>
</feature>
<dbReference type="SUPFAM" id="SSF81383">
    <property type="entry name" value="F-box domain"/>
    <property type="match status" value="1"/>
</dbReference>
<protein>
    <recommendedName>
        <fullName evidence="2">F-box domain-containing protein</fullName>
    </recommendedName>
</protein>
<dbReference type="InterPro" id="IPR001810">
    <property type="entry name" value="F-box_dom"/>
</dbReference>
<sequence>MSDPWLTPTTLELPQEPIPLVKEDPPIPKEILEKIPPEIWHRILTFIPPARLAVLTIVSREWQAVIRQGFESHWRQLAQQCRLGEPQGWVKTYYDLVLGHVALICELCLTRASKGVGSTIPLPVSREDAIGRVWMCRPCRRQYYERYPEPKRASRPSDYVVKGCTSAWQMCSFPMFVSPSASSSSASSSPHSSSSSTLSSHASSRSESSTTTSSPGLGNLSTPLPPCGQENTTAPSPNVAPQVCHIEPGKSSEIEQGTFAISRPSPSPSSSSSSSSLSSPPLSLSSSSSSTPSSTSLPTFPSTSKWSSPACPQSALNSVPPSAHAEPRKVLVQPLDTSYSLSHPNRIGLQIVQWARNHHGGDIGILAHHTDSTLGKQLRPRRRRLLTTLLELVRLKLRSDSKLCGRYLSGSRDDPFRIVEVMREMDWYWIATDYFEYIEDFGSATSKSMALTEWVQETMDRFGDDAKVMYKKPLANQHVSTAQGFSGTVEVVIRENAVVVLETLDKEEEEEEEKGGGENQISTGAEISKRSPLPPTPPPPPESLWPILDIWLDHWIRGDRDYHAPESVFSVQTESNDDED</sequence>
<dbReference type="EMBL" id="JAABOA010000491">
    <property type="protein sequence ID" value="KAF9584146.1"/>
    <property type="molecule type" value="Genomic_DNA"/>
</dbReference>
<feature type="compositionally biased region" description="Polar residues" evidence="1">
    <location>
        <begin position="305"/>
        <end position="320"/>
    </location>
</feature>
<dbReference type="OrthoDB" id="2421966at2759"/>
<dbReference type="InterPro" id="IPR036047">
    <property type="entry name" value="F-box-like_dom_sf"/>
</dbReference>
<keyword evidence="4" id="KW-1185">Reference proteome</keyword>
<dbReference type="PROSITE" id="PS50181">
    <property type="entry name" value="FBOX"/>
    <property type="match status" value="1"/>
</dbReference>
<evidence type="ECO:0000313" key="3">
    <source>
        <dbReference type="EMBL" id="KAF9584146.1"/>
    </source>
</evidence>
<comment type="caution">
    <text evidence="3">The sequence shown here is derived from an EMBL/GenBank/DDBJ whole genome shotgun (WGS) entry which is preliminary data.</text>
</comment>
<name>A0A9P6FZN6_9FUNG</name>
<dbReference type="AlphaFoldDB" id="A0A9P6FZN6"/>
<evidence type="ECO:0000259" key="2">
    <source>
        <dbReference type="PROSITE" id="PS50181"/>
    </source>
</evidence>
<gene>
    <name evidence="3" type="ORF">BGW38_007439</name>
</gene>